<organism evidence="2 3">
    <name type="scientific">Coleophoma crateriformis</name>
    <dbReference type="NCBI Taxonomy" id="565419"/>
    <lineage>
        <taxon>Eukaryota</taxon>
        <taxon>Fungi</taxon>
        <taxon>Dikarya</taxon>
        <taxon>Ascomycota</taxon>
        <taxon>Pezizomycotina</taxon>
        <taxon>Leotiomycetes</taxon>
        <taxon>Helotiales</taxon>
        <taxon>Dermateaceae</taxon>
        <taxon>Coleophoma</taxon>
    </lineage>
</organism>
<comment type="caution">
    <text evidence="2">The sequence shown here is derived from an EMBL/GenBank/DDBJ whole genome shotgun (WGS) entry which is preliminary data.</text>
</comment>
<dbReference type="OrthoDB" id="3473305at2759"/>
<dbReference type="EMBL" id="PDLN01000005">
    <property type="protein sequence ID" value="RDW85489.1"/>
    <property type="molecule type" value="Genomic_DNA"/>
</dbReference>
<dbReference type="Proteomes" id="UP000256328">
    <property type="component" value="Unassembled WGS sequence"/>
</dbReference>
<keyword evidence="3" id="KW-1185">Reference proteome</keyword>
<feature type="domain" description="2EXR" evidence="1">
    <location>
        <begin position="21"/>
        <end position="110"/>
    </location>
</feature>
<evidence type="ECO:0000313" key="2">
    <source>
        <dbReference type="EMBL" id="RDW85489.1"/>
    </source>
</evidence>
<accession>A0A3D8SGK8</accession>
<proteinExistence type="predicted"/>
<protein>
    <recommendedName>
        <fullName evidence="1">2EXR domain-containing protein</fullName>
    </recommendedName>
</protein>
<dbReference type="PANTHER" id="PTHR35910">
    <property type="entry name" value="2EXR DOMAIN-CONTAINING PROTEIN"/>
    <property type="match status" value="1"/>
</dbReference>
<evidence type="ECO:0000313" key="3">
    <source>
        <dbReference type="Proteomes" id="UP000256328"/>
    </source>
</evidence>
<evidence type="ECO:0000259" key="1">
    <source>
        <dbReference type="Pfam" id="PF20150"/>
    </source>
</evidence>
<gene>
    <name evidence="2" type="ORF">BP5796_03814</name>
</gene>
<dbReference type="AlphaFoldDB" id="A0A3D8SGK8"/>
<dbReference type="PANTHER" id="PTHR35910:SF1">
    <property type="entry name" value="2EXR DOMAIN-CONTAINING PROTEIN"/>
    <property type="match status" value="1"/>
</dbReference>
<dbReference type="InterPro" id="IPR045518">
    <property type="entry name" value="2EXR"/>
</dbReference>
<reference evidence="2 3" key="1">
    <citation type="journal article" date="2018" name="IMA Fungus">
        <title>IMA Genome-F 9: Draft genome sequence of Annulohypoxylon stygium, Aspergillus mulundensis, Berkeleyomyces basicola (syn. Thielaviopsis basicola), Ceratocystis smalleyi, two Cercospora beticola strains, Coleophoma cylindrospora, Fusarium fracticaudum, Phialophora cf. hyalina, and Morchella septimelata.</title>
        <authorList>
            <person name="Wingfield B.D."/>
            <person name="Bills G.F."/>
            <person name="Dong Y."/>
            <person name="Huang W."/>
            <person name="Nel W.J."/>
            <person name="Swalarsk-Parry B.S."/>
            <person name="Vaghefi N."/>
            <person name="Wilken P.M."/>
            <person name="An Z."/>
            <person name="de Beer Z.W."/>
            <person name="De Vos L."/>
            <person name="Chen L."/>
            <person name="Duong T.A."/>
            <person name="Gao Y."/>
            <person name="Hammerbacher A."/>
            <person name="Kikkert J.R."/>
            <person name="Li Y."/>
            <person name="Li H."/>
            <person name="Li K."/>
            <person name="Li Q."/>
            <person name="Liu X."/>
            <person name="Ma X."/>
            <person name="Naidoo K."/>
            <person name="Pethybridge S.J."/>
            <person name="Sun J."/>
            <person name="Steenkamp E.T."/>
            <person name="van der Nest M.A."/>
            <person name="van Wyk S."/>
            <person name="Wingfield M.J."/>
            <person name="Xiong C."/>
            <person name="Yue Q."/>
            <person name="Zhang X."/>
        </authorList>
    </citation>
    <scope>NUCLEOTIDE SEQUENCE [LARGE SCALE GENOMIC DNA]</scope>
    <source>
        <strain evidence="2 3">BP5796</strain>
    </source>
</reference>
<name>A0A3D8SGK8_9HELO</name>
<sequence>MEADTSPPYSALASPNRTSFPFQELPQELQDRIWELAATPRIVKFRWSNATVEGHAGAWLVETPNPAILRICHAARTIALKSYILLNGPPAITRDLRRIDAYWNPEIDVVLFSPITAKKCPVDRTLVKRMLVPRSSMTCVPPLRELIPKLEQLQEIYFQVREGDGDTNQHCLERCYTPGGCSLKTIRGILCALRSDVKLLEGCSQTNSSPQQKQRAFKVMVVRHAADILQGRHADKTSLSMNS</sequence>
<dbReference type="Pfam" id="PF20150">
    <property type="entry name" value="2EXR"/>
    <property type="match status" value="1"/>
</dbReference>